<gene>
    <name evidence="1" type="ORF">ILUMI_19262</name>
</gene>
<dbReference type="Proteomes" id="UP000801492">
    <property type="component" value="Unassembled WGS sequence"/>
</dbReference>
<name>A0A8K0CJN2_IGNLU</name>
<reference evidence="1" key="1">
    <citation type="submission" date="2019-08" db="EMBL/GenBank/DDBJ databases">
        <title>The genome of the North American firefly Photinus pyralis.</title>
        <authorList>
            <consortium name="Photinus pyralis genome working group"/>
            <person name="Fallon T.R."/>
            <person name="Sander Lower S.E."/>
            <person name="Weng J.-K."/>
        </authorList>
    </citation>
    <scope>NUCLEOTIDE SEQUENCE</scope>
    <source>
        <strain evidence="1">TRF0915ILg1</strain>
        <tissue evidence="1">Whole body</tissue>
    </source>
</reference>
<accession>A0A8K0CJN2</accession>
<evidence type="ECO:0008006" key="3">
    <source>
        <dbReference type="Google" id="ProtNLM"/>
    </source>
</evidence>
<dbReference type="OrthoDB" id="6756758at2759"/>
<organism evidence="1 2">
    <name type="scientific">Ignelater luminosus</name>
    <name type="common">Cucubano</name>
    <name type="synonym">Pyrophorus luminosus</name>
    <dbReference type="NCBI Taxonomy" id="2038154"/>
    <lineage>
        <taxon>Eukaryota</taxon>
        <taxon>Metazoa</taxon>
        <taxon>Ecdysozoa</taxon>
        <taxon>Arthropoda</taxon>
        <taxon>Hexapoda</taxon>
        <taxon>Insecta</taxon>
        <taxon>Pterygota</taxon>
        <taxon>Neoptera</taxon>
        <taxon>Endopterygota</taxon>
        <taxon>Coleoptera</taxon>
        <taxon>Polyphaga</taxon>
        <taxon>Elateriformia</taxon>
        <taxon>Elateroidea</taxon>
        <taxon>Elateridae</taxon>
        <taxon>Agrypninae</taxon>
        <taxon>Pyrophorini</taxon>
        <taxon>Ignelater</taxon>
    </lineage>
</organism>
<proteinExistence type="predicted"/>
<keyword evidence="2" id="KW-1185">Reference proteome</keyword>
<comment type="caution">
    <text evidence="1">The sequence shown here is derived from an EMBL/GenBank/DDBJ whole genome shotgun (WGS) entry which is preliminary data.</text>
</comment>
<dbReference type="EMBL" id="VTPC01085995">
    <property type="protein sequence ID" value="KAF2886911.1"/>
    <property type="molecule type" value="Genomic_DNA"/>
</dbReference>
<evidence type="ECO:0000313" key="1">
    <source>
        <dbReference type="EMBL" id="KAF2886911.1"/>
    </source>
</evidence>
<evidence type="ECO:0000313" key="2">
    <source>
        <dbReference type="Proteomes" id="UP000801492"/>
    </source>
</evidence>
<sequence>MPKSLPGEKYKKKYSDEDLKNALDAVRRFGVPRPTLQFRLCENFTKAEDGSPSVLKCAEEKQIVNWVIDCQGKGFPRRKEDTIWSVKQFFEKNSWPNSFKDNCSGEG</sequence>
<dbReference type="AlphaFoldDB" id="A0A8K0CJN2"/>
<protein>
    <recommendedName>
        <fullName evidence="3">HTH CENPB-type domain-containing protein</fullName>
    </recommendedName>
</protein>